<dbReference type="CDD" id="cd00158">
    <property type="entry name" value="RHOD"/>
    <property type="match status" value="1"/>
</dbReference>
<dbReference type="InterPro" id="IPR001763">
    <property type="entry name" value="Rhodanese-like_dom"/>
</dbReference>
<dbReference type="PANTHER" id="PTHR43031">
    <property type="entry name" value="FAD-DEPENDENT OXIDOREDUCTASE"/>
    <property type="match status" value="1"/>
</dbReference>
<evidence type="ECO:0000313" key="3">
    <source>
        <dbReference type="Proteomes" id="UP000318833"/>
    </source>
</evidence>
<dbReference type="PROSITE" id="PS50206">
    <property type="entry name" value="RHODANESE_3"/>
    <property type="match status" value="1"/>
</dbReference>
<gene>
    <name evidence="2" type="ORF">FOF46_29090</name>
</gene>
<accession>A0A554VB09</accession>
<evidence type="ECO:0000313" key="2">
    <source>
        <dbReference type="EMBL" id="TSE03513.1"/>
    </source>
</evidence>
<dbReference type="OrthoDB" id="9808735at2"/>
<dbReference type="Proteomes" id="UP000318833">
    <property type="component" value="Unassembled WGS sequence"/>
</dbReference>
<dbReference type="AlphaFoldDB" id="A0A554VB09"/>
<dbReference type="InterPro" id="IPR036873">
    <property type="entry name" value="Rhodanese-like_dom_sf"/>
</dbReference>
<protein>
    <submittedName>
        <fullName evidence="2">Rhodanese-like domain-containing protein</fullName>
    </submittedName>
</protein>
<dbReference type="Pfam" id="PF00581">
    <property type="entry name" value="Rhodanese"/>
    <property type="match status" value="1"/>
</dbReference>
<dbReference type="SMART" id="SM00450">
    <property type="entry name" value="RHOD"/>
    <property type="match status" value="1"/>
</dbReference>
<dbReference type="RefSeq" id="WP_109438647.1">
    <property type="nucleotide sequence ID" value="NZ_CANMIK010000102.1"/>
</dbReference>
<name>A0A554VB09_9FLAO</name>
<comment type="caution">
    <text evidence="2">The sequence shown here is derived from an EMBL/GenBank/DDBJ whole genome shotgun (WGS) entry which is preliminary data.</text>
</comment>
<dbReference type="InterPro" id="IPR050229">
    <property type="entry name" value="GlpE_sulfurtransferase"/>
</dbReference>
<reference evidence="2 3" key="1">
    <citation type="submission" date="2019-07" db="EMBL/GenBank/DDBJ databases">
        <title>The draft genome sequence of Aquimarina algiphila M91.</title>
        <authorList>
            <person name="Meng X."/>
        </authorList>
    </citation>
    <scope>NUCLEOTIDE SEQUENCE [LARGE SCALE GENOMIC DNA]</scope>
    <source>
        <strain evidence="2 3">M91</strain>
    </source>
</reference>
<evidence type="ECO:0000259" key="1">
    <source>
        <dbReference type="PROSITE" id="PS50206"/>
    </source>
</evidence>
<keyword evidence="3" id="KW-1185">Reference proteome</keyword>
<dbReference type="PANTHER" id="PTHR43031:SF1">
    <property type="entry name" value="PYRIDINE NUCLEOTIDE-DISULPHIDE OXIDOREDUCTASE"/>
    <property type="match status" value="1"/>
</dbReference>
<dbReference type="EMBL" id="VLNR01000107">
    <property type="protein sequence ID" value="TSE03513.1"/>
    <property type="molecule type" value="Genomic_DNA"/>
</dbReference>
<dbReference type="Gene3D" id="3.40.250.10">
    <property type="entry name" value="Rhodanese-like domain"/>
    <property type="match status" value="1"/>
</dbReference>
<feature type="domain" description="Rhodanese" evidence="1">
    <location>
        <begin position="37"/>
        <end position="121"/>
    </location>
</feature>
<dbReference type="SUPFAM" id="SSF52821">
    <property type="entry name" value="Rhodanese/Cell cycle control phosphatase"/>
    <property type="match status" value="1"/>
</dbReference>
<proteinExistence type="predicted"/>
<organism evidence="2 3">
    <name type="scientific">Aquimarina algiphila</name>
    <dbReference type="NCBI Taxonomy" id="2047982"/>
    <lineage>
        <taxon>Bacteria</taxon>
        <taxon>Pseudomonadati</taxon>
        <taxon>Bacteroidota</taxon>
        <taxon>Flavobacteriia</taxon>
        <taxon>Flavobacteriales</taxon>
        <taxon>Flavobacteriaceae</taxon>
        <taxon>Aquimarina</taxon>
    </lineage>
</organism>
<sequence>MKILIILWTIFSYGSFSYQKEDIIKIIDIETFKSAVIGKDVQLIDIRTPREYKAGFIDDAININSYDAQQFSIAFQKLDKEKPIYIYCYSGGRSNRASKKLAAMGFKKIFDFKGGYKAWSNQ</sequence>